<reference evidence="21 22" key="1">
    <citation type="journal article" date="2017" name="Genome Announc.">
        <title>Complete Genome Sequences of Two Acetylene-Fermenting Pelobacter acetylenicus Strains.</title>
        <authorList>
            <person name="Sutton J.M."/>
            <person name="Baesman S.M."/>
            <person name="Fierst J.L."/>
            <person name="Poret-Peterson A.T."/>
            <person name="Oremland R.S."/>
            <person name="Dunlap D.S."/>
            <person name="Akob D.M."/>
        </authorList>
    </citation>
    <scope>NUCLEOTIDE SEQUENCE [LARGE SCALE GENOMIC DNA]</scope>
    <source>
        <strain evidence="21 22">DSM 3247</strain>
    </source>
</reference>
<dbReference type="InterPro" id="IPR027417">
    <property type="entry name" value="P-loop_NTPase"/>
</dbReference>
<keyword evidence="9" id="KW-0547">Nucleotide-binding</keyword>
<keyword evidence="6" id="KW-0997">Cell inner membrane</keyword>
<keyword evidence="13 17" id="KW-0472">Membrane</keyword>
<feature type="transmembrane region" description="Helical" evidence="17">
    <location>
        <begin position="34"/>
        <end position="56"/>
    </location>
</feature>
<keyword evidence="16" id="KW-0175">Coiled coil</keyword>
<dbReference type="OrthoDB" id="9812433at2"/>
<evidence type="ECO:0000256" key="4">
    <source>
        <dbReference type="ARBA" id="ARBA00011903"/>
    </source>
</evidence>
<evidence type="ECO:0000256" key="12">
    <source>
        <dbReference type="ARBA" id="ARBA00022989"/>
    </source>
</evidence>
<dbReference type="Gene3D" id="3.40.50.300">
    <property type="entry name" value="P-loop containing nucleotide triphosphate hydrolases"/>
    <property type="match status" value="1"/>
</dbReference>
<evidence type="ECO:0000256" key="9">
    <source>
        <dbReference type="ARBA" id="ARBA00022741"/>
    </source>
</evidence>
<dbReference type="InterPro" id="IPR005702">
    <property type="entry name" value="Wzc-like_C"/>
</dbReference>
<keyword evidence="12 17" id="KW-1133">Transmembrane helix</keyword>
<keyword evidence="7" id="KW-0808">Transferase</keyword>
<gene>
    <name evidence="21" type="ORF">A7E75_12020</name>
</gene>
<evidence type="ECO:0000313" key="21">
    <source>
        <dbReference type="EMBL" id="APG26337.1"/>
    </source>
</evidence>
<keyword evidence="22" id="KW-1185">Reference proteome</keyword>
<feature type="domain" description="Tyrosine-protein kinase G-rich" evidence="20">
    <location>
        <begin position="420"/>
        <end position="496"/>
    </location>
</feature>
<comment type="subcellular location">
    <subcellularLocation>
        <location evidence="1">Cell inner membrane</location>
        <topology evidence="1">Multi-pass membrane protein</topology>
    </subcellularLocation>
</comment>
<evidence type="ECO:0000256" key="3">
    <source>
        <dbReference type="ARBA" id="ARBA00008883"/>
    </source>
</evidence>
<dbReference type="GO" id="GO:0042802">
    <property type="term" value="F:identical protein binding"/>
    <property type="evidence" value="ECO:0007669"/>
    <property type="project" value="UniProtKB-ARBA"/>
</dbReference>
<evidence type="ECO:0000256" key="11">
    <source>
        <dbReference type="ARBA" id="ARBA00022840"/>
    </source>
</evidence>
<dbReference type="NCBIfam" id="TIGR01007">
    <property type="entry name" value="eps_fam"/>
    <property type="match status" value="1"/>
</dbReference>
<dbReference type="Pfam" id="PF02706">
    <property type="entry name" value="Wzz"/>
    <property type="match status" value="1"/>
</dbReference>
<evidence type="ECO:0000259" key="19">
    <source>
        <dbReference type="Pfam" id="PF13614"/>
    </source>
</evidence>
<dbReference type="AlphaFoldDB" id="A0A1L3GK61"/>
<dbReference type="PANTHER" id="PTHR32309:SF13">
    <property type="entry name" value="FERRIC ENTEROBACTIN TRANSPORT PROTEIN FEPE"/>
    <property type="match status" value="1"/>
</dbReference>
<dbReference type="STRING" id="29542.A6070_06055"/>
<dbReference type="InterPro" id="IPR050445">
    <property type="entry name" value="Bact_polysacc_biosynth/exp"/>
</dbReference>
<evidence type="ECO:0000256" key="13">
    <source>
        <dbReference type="ARBA" id="ARBA00023136"/>
    </source>
</evidence>
<evidence type="ECO:0000313" key="22">
    <source>
        <dbReference type="Proteomes" id="UP000182264"/>
    </source>
</evidence>
<name>A0A1L3GK61_SYNAC</name>
<dbReference type="Pfam" id="PF13614">
    <property type="entry name" value="AAA_31"/>
    <property type="match status" value="1"/>
</dbReference>
<sequence length="804" mass="88991">MENPNPYNGYTYIDEEEVHLQDYINVLFRRRKSVVFAFCAIFLSVALYTFLVSPLFEAKATLHVRDEKVNGNGLLDDLGLSRENPIETEVEILRSRTNIEEVVKRLHLDWQIDKQSDEMDFAVREFASTAENPHYVVRLLDAGRYRVADADGNAVGIGQAGHLFSAGGLRLLIDNLRGHEGQEFELSLRPFNQVVLGLREAIKASEVGKGTNIIQVSYRHTDPELASEVVNALSSVYLERNILLKSEEANKSVEFIDKQLQSVRENLDTAEEQLAAYKSTSGVVEMGTEATSLIGLLTGQEKELASVELLRRQAQFAVASLKTAMAQKKSYVPAVLMDDPVVSSMAEKLATLEVEKRRLLVDLTEMHPDVRAVQGQIMQIQDKLLSTYQQLLSGLSKQSDTVRGDLQRYEARVRQLPAAERDLARLTRRSTVNAEIYTFLLQKHEEARLARAATIGNVNIIDPAIVPDRPVKPQKAKNLLLGLIVGCMAGIGLAFLLEYLDDSIKDGELAKREVGVPLLSVIPYIGLDRKGKDRQALVDGNSSRRVLIAQFKPKSAAAEAFRSLRTSLHFSSLGRDKKVLLVTSAFPSEGKTTISGNLAVTLAQTGNRVLLVGCDLRKPTLQEMFGDHHAVGLTEVLVGDAKVEEAIKPTGLFQLDFLPSGAVPPNPAELLESQRMKNLVRELRDQYDVILLDAPPVLAVTDATILTSLAEQVVWVLQVGGVSIKAARRVKEIMDNIKAPLIGFVLNDKNQEGQGYYGGYSRYGSYGRYGYGYGYGYGYYQQDKMTAKPGVVGRLLGRWTGKEG</sequence>
<keyword evidence="5" id="KW-1003">Cell membrane</keyword>
<keyword evidence="8 17" id="KW-0812">Transmembrane</keyword>
<dbReference type="EC" id="2.7.10.2" evidence="4"/>
<dbReference type="CDD" id="cd05387">
    <property type="entry name" value="BY-kinase"/>
    <property type="match status" value="1"/>
</dbReference>
<dbReference type="Pfam" id="PF23607">
    <property type="entry name" value="WZC_N"/>
    <property type="match status" value="1"/>
</dbReference>
<dbReference type="InterPro" id="IPR025669">
    <property type="entry name" value="AAA_dom"/>
</dbReference>
<evidence type="ECO:0000256" key="5">
    <source>
        <dbReference type="ARBA" id="ARBA00022475"/>
    </source>
</evidence>
<proteinExistence type="inferred from homology"/>
<dbReference type="InterPro" id="IPR032807">
    <property type="entry name" value="GNVR"/>
</dbReference>
<evidence type="ECO:0000256" key="1">
    <source>
        <dbReference type="ARBA" id="ARBA00004429"/>
    </source>
</evidence>
<evidence type="ECO:0000256" key="17">
    <source>
        <dbReference type="SAM" id="Phobius"/>
    </source>
</evidence>
<evidence type="ECO:0000256" key="15">
    <source>
        <dbReference type="ARBA" id="ARBA00051245"/>
    </source>
</evidence>
<evidence type="ECO:0000256" key="14">
    <source>
        <dbReference type="ARBA" id="ARBA00023137"/>
    </source>
</evidence>
<feature type="domain" description="AAA" evidence="19">
    <location>
        <begin position="590"/>
        <end position="738"/>
    </location>
</feature>
<dbReference type="SUPFAM" id="SSF52540">
    <property type="entry name" value="P-loop containing nucleoside triphosphate hydrolases"/>
    <property type="match status" value="1"/>
</dbReference>
<keyword evidence="11" id="KW-0067">ATP-binding</keyword>
<dbReference type="GO" id="GO:0004715">
    <property type="term" value="F:non-membrane spanning protein tyrosine kinase activity"/>
    <property type="evidence" value="ECO:0007669"/>
    <property type="project" value="UniProtKB-EC"/>
</dbReference>
<dbReference type="KEGG" id="pace:A6070_06055"/>
<evidence type="ECO:0000256" key="16">
    <source>
        <dbReference type="SAM" id="Coils"/>
    </source>
</evidence>
<protein>
    <recommendedName>
        <fullName evidence="4">non-specific protein-tyrosine kinase</fullName>
        <ecNumber evidence="4">2.7.10.2</ecNumber>
    </recommendedName>
</protein>
<dbReference type="Proteomes" id="UP000182264">
    <property type="component" value="Chromosome"/>
</dbReference>
<organism evidence="21 22">
    <name type="scientific">Syntrophotalea acetylenica</name>
    <name type="common">Pelobacter acetylenicus</name>
    <dbReference type="NCBI Taxonomy" id="29542"/>
    <lineage>
        <taxon>Bacteria</taxon>
        <taxon>Pseudomonadati</taxon>
        <taxon>Thermodesulfobacteriota</taxon>
        <taxon>Desulfuromonadia</taxon>
        <taxon>Desulfuromonadales</taxon>
        <taxon>Syntrophotaleaceae</taxon>
        <taxon>Syntrophotalea</taxon>
    </lineage>
</organism>
<feature type="coiled-coil region" evidence="16">
    <location>
        <begin position="246"/>
        <end position="280"/>
    </location>
</feature>
<dbReference type="InterPro" id="IPR003856">
    <property type="entry name" value="LPS_length_determ_N"/>
</dbReference>
<evidence type="ECO:0000256" key="7">
    <source>
        <dbReference type="ARBA" id="ARBA00022679"/>
    </source>
</evidence>
<dbReference type="Pfam" id="PF13807">
    <property type="entry name" value="GNVR"/>
    <property type="match status" value="1"/>
</dbReference>
<keyword evidence="10 21" id="KW-0418">Kinase</keyword>
<comment type="similarity">
    <text evidence="2">Belongs to the CpsD/CapB family.</text>
</comment>
<keyword evidence="14" id="KW-0829">Tyrosine-protein kinase</keyword>
<evidence type="ECO:0000259" key="20">
    <source>
        <dbReference type="Pfam" id="PF13807"/>
    </source>
</evidence>
<feature type="domain" description="Polysaccharide chain length determinant N-terminal" evidence="18">
    <location>
        <begin position="16"/>
        <end position="105"/>
    </location>
</feature>
<evidence type="ECO:0000256" key="2">
    <source>
        <dbReference type="ARBA" id="ARBA00007316"/>
    </source>
</evidence>
<comment type="catalytic activity">
    <reaction evidence="15">
        <text>L-tyrosyl-[protein] + ATP = O-phospho-L-tyrosyl-[protein] + ADP + H(+)</text>
        <dbReference type="Rhea" id="RHEA:10596"/>
        <dbReference type="Rhea" id="RHEA-COMP:10136"/>
        <dbReference type="Rhea" id="RHEA-COMP:20101"/>
        <dbReference type="ChEBI" id="CHEBI:15378"/>
        <dbReference type="ChEBI" id="CHEBI:30616"/>
        <dbReference type="ChEBI" id="CHEBI:46858"/>
        <dbReference type="ChEBI" id="CHEBI:61978"/>
        <dbReference type="ChEBI" id="CHEBI:456216"/>
        <dbReference type="EC" id="2.7.10.2"/>
    </reaction>
</comment>
<comment type="similarity">
    <text evidence="3">Belongs to the etk/wzc family.</text>
</comment>
<dbReference type="GO" id="GO:0005886">
    <property type="term" value="C:plasma membrane"/>
    <property type="evidence" value="ECO:0007669"/>
    <property type="project" value="UniProtKB-SubCell"/>
</dbReference>
<evidence type="ECO:0000256" key="10">
    <source>
        <dbReference type="ARBA" id="ARBA00022777"/>
    </source>
</evidence>
<dbReference type="FunFam" id="3.40.50.300:FF:000527">
    <property type="entry name" value="Tyrosine-protein kinase etk"/>
    <property type="match status" value="1"/>
</dbReference>
<accession>A0A1L3GK61</accession>
<evidence type="ECO:0000256" key="6">
    <source>
        <dbReference type="ARBA" id="ARBA00022519"/>
    </source>
</evidence>
<evidence type="ECO:0000259" key="18">
    <source>
        <dbReference type="Pfam" id="PF02706"/>
    </source>
</evidence>
<dbReference type="GO" id="GO:0005524">
    <property type="term" value="F:ATP binding"/>
    <property type="evidence" value="ECO:0007669"/>
    <property type="project" value="UniProtKB-KW"/>
</dbReference>
<evidence type="ECO:0000256" key="8">
    <source>
        <dbReference type="ARBA" id="ARBA00022692"/>
    </source>
</evidence>
<dbReference type="EMBL" id="CP015518">
    <property type="protein sequence ID" value="APG26337.1"/>
    <property type="molecule type" value="Genomic_DNA"/>
</dbReference>
<dbReference type="PANTHER" id="PTHR32309">
    <property type="entry name" value="TYROSINE-PROTEIN KINASE"/>
    <property type="match status" value="1"/>
</dbReference>